<dbReference type="EMBL" id="LR134201">
    <property type="protein sequence ID" value="VEB96400.1"/>
    <property type="molecule type" value="Genomic_DNA"/>
</dbReference>
<dbReference type="Pfam" id="PF13175">
    <property type="entry name" value="AAA_15"/>
    <property type="match status" value="2"/>
</dbReference>
<dbReference type="PANTHER" id="PTHR43581:SF4">
    <property type="entry name" value="ATP_GTP PHOSPHATASE"/>
    <property type="match status" value="1"/>
</dbReference>
<dbReference type="InterPro" id="IPR051396">
    <property type="entry name" value="Bact_Antivir_Def_Nuclease"/>
</dbReference>
<protein>
    <submittedName>
        <fullName evidence="2">Predicted ATPase</fullName>
    </submittedName>
</protein>
<dbReference type="Proteomes" id="UP000274122">
    <property type="component" value="Chromosome"/>
</dbReference>
<evidence type="ECO:0000313" key="3">
    <source>
        <dbReference type="Proteomes" id="UP000274122"/>
    </source>
</evidence>
<dbReference type="OrthoDB" id="104167at2"/>
<dbReference type="Gene3D" id="3.40.50.300">
    <property type="entry name" value="P-loop containing nucleotide triphosphate hydrolases"/>
    <property type="match status" value="1"/>
</dbReference>
<dbReference type="KEGG" id="clap:NCTC11466_01559"/>
<gene>
    <name evidence="2" type="ORF">NCTC11466_01559</name>
</gene>
<dbReference type="RefSeq" id="WP_126355697.1">
    <property type="nucleotide sequence ID" value="NZ_LR134201.1"/>
</dbReference>
<feature type="domain" description="Endonuclease GajA/Old nuclease/RecF-like AAA" evidence="1">
    <location>
        <begin position="4"/>
        <end position="63"/>
    </location>
</feature>
<sequence>MPVKIAKIEISNFRSIQKIVIDSSRLQIIVGNNDAGKSNILRALNLFFNGETNPREYFDFSTDYNIYTAGKESKKAREVKIKLLLEIPASYQATNGNVIEWTKSWRTNGFYDEKIVGIKSVSGPRGGRSNERIDIPSRSNIRQLLNNVKYVYVPAIKDREYISNLRSEIYFVVNEVFNENFNDSSRAFESSIAENLQELTMEISESLGFKSALSLPRDLSSLFGNLDFLNDMKISLNERGDGVKARHIPLILKYIAEKTKTLQARGNPPYTFIWGYEEPENNLELTTAIKLAIQFKSFVPEPISQLFITTHSPAFYNLSKDNESVNCVFIEKDSTDVTSCDSDFELLDDRMGVMELLSPYIDEVKSRIENIETVSQLGDKKAVIYVEGISDKIILEKAMSVYAPEHVNNIEIITKDFSAGTNYVCDMLKAYFHMRKHHPDKFKCVGLVDADEDGRKVRIELGGIQDLGRSVKCFLLPLAPDVIKAKKEGFNIPGVLESNYPIEIWQEELKNGKLVKRDRVFDILHEENLNKLIQSSISLEGLLAGKSYGIKVEYIIPKDRKIKLANKISQMSNDESKVFLGYLEGVIKDINAYLFP</sequence>
<name>A0A447V0F1_9ENTR</name>
<dbReference type="InterPro" id="IPR041685">
    <property type="entry name" value="AAA_GajA/Old/RecF-like"/>
</dbReference>
<dbReference type="InterPro" id="IPR027417">
    <property type="entry name" value="P-loop_NTPase"/>
</dbReference>
<dbReference type="PANTHER" id="PTHR43581">
    <property type="entry name" value="ATP/GTP PHOSPHATASE"/>
    <property type="match status" value="1"/>
</dbReference>
<dbReference type="AlphaFoldDB" id="A0A447V0F1"/>
<dbReference type="SUPFAM" id="SSF52540">
    <property type="entry name" value="P-loop containing nucleoside triphosphate hydrolases"/>
    <property type="match status" value="1"/>
</dbReference>
<reference evidence="2 3" key="1">
    <citation type="submission" date="2018-12" db="EMBL/GenBank/DDBJ databases">
        <authorList>
            <consortium name="Pathogen Informatics"/>
        </authorList>
    </citation>
    <scope>NUCLEOTIDE SEQUENCE [LARGE SCALE GENOMIC DNA]</scope>
    <source>
        <strain evidence="2 3">NCTC11466</strain>
    </source>
</reference>
<feature type="domain" description="Endonuclease GajA/Old nuclease/RecF-like AAA" evidence="1">
    <location>
        <begin position="167"/>
        <end position="315"/>
    </location>
</feature>
<proteinExistence type="predicted"/>
<evidence type="ECO:0000259" key="1">
    <source>
        <dbReference type="Pfam" id="PF13175"/>
    </source>
</evidence>
<accession>A0A447V0F1</accession>
<evidence type="ECO:0000313" key="2">
    <source>
        <dbReference type="EMBL" id="VEB96400.1"/>
    </source>
</evidence>
<organism evidence="2 3">
    <name type="scientific">Cedecea lapagei</name>
    <dbReference type="NCBI Taxonomy" id="158823"/>
    <lineage>
        <taxon>Bacteria</taxon>
        <taxon>Pseudomonadati</taxon>
        <taxon>Pseudomonadota</taxon>
        <taxon>Gammaproteobacteria</taxon>
        <taxon>Enterobacterales</taxon>
        <taxon>Enterobacteriaceae</taxon>
        <taxon>Cedecea</taxon>
    </lineage>
</organism>
<keyword evidence="3" id="KW-1185">Reference proteome</keyword>